<dbReference type="GO" id="GO:0016020">
    <property type="term" value="C:membrane"/>
    <property type="evidence" value="ECO:0007669"/>
    <property type="project" value="InterPro"/>
</dbReference>
<evidence type="ECO:0000313" key="4">
    <source>
        <dbReference type="WBParaSite" id="jg2828"/>
    </source>
</evidence>
<reference evidence="4" key="1">
    <citation type="submission" date="2022-11" db="UniProtKB">
        <authorList>
            <consortium name="WormBaseParasite"/>
        </authorList>
    </citation>
    <scope>IDENTIFICATION</scope>
</reference>
<keyword evidence="2" id="KW-0472">Membrane</keyword>
<dbReference type="InterPro" id="IPR004151">
    <property type="entry name" value="7TM_GPCR_serpentine_rcpt_Sre"/>
</dbReference>
<dbReference type="Pfam" id="PF03125">
    <property type="entry name" value="Sre"/>
    <property type="match status" value="1"/>
</dbReference>
<evidence type="ECO:0000313" key="3">
    <source>
        <dbReference type="Proteomes" id="UP000887574"/>
    </source>
</evidence>
<proteinExistence type="inferred from homology"/>
<dbReference type="AlphaFoldDB" id="A0A915E8Z9"/>
<organism evidence="3 4">
    <name type="scientific">Ditylenchus dipsaci</name>
    <dbReference type="NCBI Taxonomy" id="166011"/>
    <lineage>
        <taxon>Eukaryota</taxon>
        <taxon>Metazoa</taxon>
        <taxon>Ecdysozoa</taxon>
        <taxon>Nematoda</taxon>
        <taxon>Chromadorea</taxon>
        <taxon>Rhabditida</taxon>
        <taxon>Tylenchina</taxon>
        <taxon>Tylenchomorpha</taxon>
        <taxon>Sphaerularioidea</taxon>
        <taxon>Anguinidae</taxon>
        <taxon>Anguininae</taxon>
        <taxon>Ditylenchus</taxon>
    </lineage>
</organism>
<protein>
    <submittedName>
        <fullName evidence="4">Uncharacterized protein</fullName>
    </submittedName>
</protein>
<sequence>MQTSKILSAITFHNQQRYNKRIFAQSRHTLTESYQLSENVRTGKQLAPTFLFHFINTITVALLCITLIYFVETELSKSFTLVVFFQTVAIANLGIITTIIRNHPILNRKAVNVCKNFKTKMCRMFFSETHPENSVGANIQIPTTINGKSLINTIGIEDHFSNLQASWN</sequence>
<dbReference type="GO" id="GO:0007606">
    <property type="term" value="P:sensory perception of chemical stimulus"/>
    <property type="evidence" value="ECO:0007669"/>
    <property type="project" value="InterPro"/>
</dbReference>
<comment type="similarity">
    <text evidence="1">Belongs to the nematode receptor-like protein sre family.</text>
</comment>
<dbReference type="WBParaSite" id="jg2828">
    <property type="protein sequence ID" value="jg2828"/>
    <property type="gene ID" value="jg2828"/>
</dbReference>
<keyword evidence="2" id="KW-0812">Transmembrane</keyword>
<feature type="transmembrane region" description="Helical" evidence="2">
    <location>
        <begin position="50"/>
        <end position="71"/>
    </location>
</feature>
<keyword evidence="3" id="KW-1185">Reference proteome</keyword>
<dbReference type="Proteomes" id="UP000887574">
    <property type="component" value="Unplaced"/>
</dbReference>
<name>A0A915E8Z9_9BILA</name>
<evidence type="ECO:0000256" key="2">
    <source>
        <dbReference type="SAM" id="Phobius"/>
    </source>
</evidence>
<keyword evidence="2" id="KW-1133">Transmembrane helix</keyword>
<accession>A0A915E8Z9</accession>
<feature type="transmembrane region" description="Helical" evidence="2">
    <location>
        <begin position="83"/>
        <end position="100"/>
    </location>
</feature>
<evidence type="ECO:0000256" key="1">
    <source>
        <dbReference type="ARBA" id="ARBA00006803"/>
    </source>
</evidence>